<dbReference type="EMBL" id="CP155571">
    <property type="protein sequence ID" value="XFO72783.1"/>
    <property type="molecule type" value="Genomic_DNA"/>
</dbReference>
<sequence length="60" mass="6661">MSHFAIIDVGRAGFEIVPITPEGSAYMAKCRGTMTYSKRNIAKSAVKRMEATLSKRIKIK</sequence>
<name>A0ABZ3J3U7_SPOA4</name>
<reference evidence="1" key="1">
    <citation type="submission" date="2024-05" db="EMBL/GenBank/DDBJ databases">
        <title>Isolation and characterization of Sporomusa carbonis sp. nov., a carboxydotrophic hydrogenogen in the genus of Sporomusa isolated from a charcoal burning pile.</title>
        <authorList>
            <person name="Boeer T."/>
            <person name="Rosenbaum F."/>
            <person name="Eysell L."/>
            <person name="Mueller V."/>
            <person name="Daniel R."/>
            <person name="Poehlein A."/>
        </authorList>
    </citation>
    <scope>NUCLEOTIDE SEQUENCE [LARGE SCALE GENOMIC DNA]</scope>
    <source>
        <strain evidence="1">DSM 3132</strain>
    </source>
</reference>
<gene>
    <name evidence="1" type="ORF">SPACI_028360</name>
</gene>
<evidence type="ECO:0000313" key="2">
    <source>
        <dbReference type="Proteomes" id="UP000216052"/>
    </source>
</evidence>
<protein>
    <submittedName>
        <fullName evidence="1">Uncharacterized protein</fullName>
    </submittedName>
</protein>
<proteinExistence type="predicted"/>
<organism evidence="1 2">
    <name type="scientific">Sporomusa acidovorans (strain ATCC 49682 / DSM 3132 / Mol)</name>
    <dbReference type="NCBI Taxonomy" id="1123286"/>
    <lineage>
        <taxon>Bacteria</taxon>
        <taxon>Bacillati</taxon>
        <taxon>Bacillota</taxon>
        <taxon>Negativicutes</taxon>
        <taxon>Selenomonadales</taxon>
        <taxon>Sporomusaceae</taxon>
        <taxon>Sporomusa</taxon>
    </lineage>
</organism>
<evidence type="ECO:0000313" key="1">
    <source>
        <dbReference type="EMBL" id="XFO72783.1"/>
    </source>
</evidence>
<accession>A0ABZ3J3U7</accession>
<dbReference type="RefSeq" id="WP_093791382.1">
    <property type="nucleotide sequence ID" value="NZ_CP155571.1"/>
</dbReference>
<keyword evidence="2" id="KW-1185">Reference proteome</keyword>
<dbReference type="Proteomes" id="UP000216052">
    <property type="component" value="Chromosome"/>
</dbReference>